<dbReference type="GO" id="GO:0005524">
    <property type="term" value="F:ATP binding"/>
    <property type="evidence" value="ECO:0007669"/>
    <property type="project" value="UniProtKB-UniRule"/>
</dbReference>
<evidence type="ECO:0000313" key="7">
    <source>
        <dbReference type="Proteomes" id="UP000541421"/>
    </source>
</evidence>
<comment type="caution">
    <text evidence="6">The sequence shown here is derived from an EMBL/GenBank/DDBJ whole genome shotgun (WGS) entry which is preliminary data.</text>
</comment>
<dbReference type="PROSITE" id="PS00866">
    <property type="entry name" value="CPSASE_1"/>
    <property type="match status" value="1"/>
</dbReference>
<dbReference type="PROSITE" id="PS50975">
    <property type="entry name" value="ATP_GRASP"/>
    <property type="match status" value="1"/>
</dbReference>
<dbReference type="SUPFAM" id="SSF56059">
    <property type="entry name" value="Glutathione synthetase ATP-binding domain-like"/>
    <property type="match status" value="1"/>
</dbReference>
<organism evidence="6 7">
    <name type="scientific">Pelistega europaea</name>
    <dbReference type="NCBI Taxonomy" id="106147"/>
    <lineage>
        <taxon>Bacteria</taxon>
        <taxon>Pseudomonadati</taxon>
        <taxon>Pseudomonadota</taxon>
        <taxon>Betaproteobacteria</taxon>
        <taxon>Burkholderiales</taxon>
        <taxon>Alcaligenaceae</taxon>
        <taxon>Pelistega</taxon>
    </lineage>
</organism>
<dbReference type="Proteomes" id="UP000541421">
    <property type="component" value="Unassembled WGS sequence"/>
</dbReference>
<dbReference type="Gene3D" id="3.30.470.20">
    <property type="entry name" value="ATP-grasp fold, B domain"/>
    <property type="match status" value="1"/>
</dbReference>
<evidence type="ECO:0000256" key="4">
    <source>
        <dbReference type="PROSITE-ProRule" id="PRU00409"/>
    </source>
</evidence>
<dbReference type="PANTHER" id="PTHR43585:SF2">
    <property type="entry name" value="ATP-GRASP ENZYME FSQD"/>
    <property type="match status" value="1"/>
</dbReference>
<dbReference type="Pfam" id="PF13535">
    <property type="entry name" value="ATP-grasp_4"/>
    <property type="match status" value="1"/>
</dbReference>
<dbReference type="PANTHER" id="PTHR43585">
    <property type="entry name" value="FUMIPYRROLE BIOSYNTHESIS PROTEIN C"/>
    <property type="match status" value="1"/>
</dbReference>
<dbReference type="EMBL" id="JABGBO010000006">
    <property type="protein sequence ID" value="NOL49840.1"/>
    <property type="molecule type" value="Genomic_DNA"/>
</dbReference>
<name>A0A7Y4LA63_9BURK</name>
<dbReference type="GO" id="GO:0046872">
    <property type="term" value="F:metal ion binding"/>
    <property type="evidence" value="ECO:0007669"/>
    <property type="project" value="InterPro"/>
</dbReference>
<protein>
    <submittedName>
        <fullName evidence="6">ATP-grasp domain-containing protein</fullName>
    </submittedName>
</protein>
<keyword evidence="3 4" id="KW-0067">ATP-binding</keyword>
<dbReference type="AlphaFoldDB" id="A0A7Y4LA63"/>
<evidence type="ECO:0000256" key="3">
    <source>
        <dbReference type="ARBA" id="ARBA00022840"/>
    </source>
</evidence>
<keyword evidence="7" id="KW-1185">Reference proteome</keyword>
<reference evidence="6 7" key="1">
    <citation type="submission" date="2020-05" db="EMBL/GenBank/DDBJ databases">
        <authorList>
            <person name="Niu N."/>
        </authorList>
    </citation>
    <scope>NUCLEOTIDE SEQUENCE [LARGE SCALE GENOMIC DNA]</scope>
    <source>
        <strain evidence="6 7">LMG10982</strain>
    </source>
</reference>
<evidence type="ECO:0000259" key="5">
    <source>
        <dbReference type="PROSITE" id="PS50975"/>
    </source>
</evidence>
<dbReference type="NCBIfam" id="NF005543">
    <property type="entry name" value="PRK07206.1"/>
    <property type="match status" value="1"/>
</dbReference>
<evidence type="ECO:0000256" key="2">
    <source>
        <dbReference type="ARBA" id="ARBA00022741"/>
    </source>
</evidence>
<feature type="domain" description="ATP-grasp" evidence="5">
    <location>
        <begin position="108"/>
        <end position="305"/>
    </location>
</feature>
<gene>
    <name evidence="6" type="ORF">HKX40_06790</name>
</gene>
<dbReference type="InterPro" id="IPR011761">
    <property type="entry name" value="ATP-grasp"/>
</dbReference>
<evidence type="ECO:0000256" key="1">
    <source>
        <dbReference type="ARBA" id="ARBA00022598"/>
    </source>
</evidence>
<dbReference type="RefSeq" id="WP_171588812.1">
    <property type="nucleotide sequence ID" value="NZ_JABGBO010000006.1"/>
</dbReference>
<keyword evidence="2 4" id="KW-0547">Nucleotide-binding</keyword>
<dbReference type="InterPro" id="IPR052032">
    <property type="entry name" value="ATP-dep_AA_Ligase"/>
</dbReference>
<evidence type="ECO:0000313" key="6">
    <source>
        <dbReference type="EMBL" id="NOL49840.1"/>
    </source>
</evidence>
<dbReference type="GO" id="GO:0016874">
    <property type="term" value="F:ligase activity"/>
    <property type="evidence" value="ECO:0007669"/>
    <property type="project" value="UniProtKB-KW"/>
</dbReference>
<proteinExistence type="predicted"/>
<accession>A0A7Y4LA63</accession>
<dbReference type="InterPro" id="IPR005479">
    <property type="entry name" value="CPAse_ATP-bd"/>
</dbReference>
<keyword evidence="1" id="KW-0436">Ligase</keyword>
<sequence length="407" mass="44981">MKGIIVDGYSTGYHLAKYLLKNGCELMHIQSTKDVPALWKAKFDPSLYSKNIIYSEQAHADIKAYHPDFIVAGSELGVALSEKLSFAFGLKGNHPHSTGLRRNKHQMMNAVKEAGLASIAEFAVSPHQTLPAIPQDWYPVVVKPTESAGGDGVVICHSLQEVEKAIQHNFSSTNVFGLDNQQILIQRKISGQQLMVNTISVEGQHIILEVWQETRKIIDDKYTVYDFEVLVNDYETAFSGLSAYIQGLLSALQVQYGPCHIELFWTDSGPVLIEMAARLQGGIDGKVSESALGYSHISAFAHLIINNDIPPALSNTHQKQKSILLINLIFNNAGTIVSSHFDQLVGGLTSFHSSIGIPKVGDKVPRTTNLATKVGHFYLVGDDIEQLMSDYYQVRQWEAESQLFELA</sequence>